<dbReference type="InterPro" id="IPR015943">
    <property type="entry name" value="WD40/YVTN_repeat-like_dom_sf"/>
</dbReference>
<feature type="region of interest" description="Disordered" evidence="1">
    <location>
        <begin position="200"/>
        <end position="227"/>
    </location>
</feature>
<evidence type="ECO:0000313" key="3">
    <source>
        <dbReference type="Proteomes" id="UP000195012"/>
    </source>
</evidence>
<gene>
    <name evidence="2" type="ORF">PKNOH_S140256600</name>
</gene>
<dbReference type="OrthoDB" id="376237at2759"/>
<proteinExistence type="predicted"/>
<dbReference type="Proteomes" id="UP000195012">
    <property type="component" value="Unassembled WGS sequence"/>
</dbReference>
<organism evidence="2 3">
    <name type="scientific">Plasmodium knowlesi</name>
    <dbReference type="NCBI Taxonomy" id="5850"/>
    <lineage>
        <taxon>Eukaryota</taxon>
        <taxon>Sar</taxon>
        <taxon>Alveolata</taxon>
        <taxon>Apicomplexa</taxon>
        <taxon>Aconoidasida</taxon>
        <taxon>Haemosporida</taxon>
        <taxon>Plasmodiidae</taxon>
        <taxon>Plasmodium</taxon>
        <taxon>Plasmodium (Plasmodium)</taxon>
    </lineage>
</organism>
<dbReference type="InterPro" id="IPR036322">
    <property type="entry name" value="WD40_repeat_dom_sf"/>
</dbReference>
<dbReference type="SUPFAM" id="SSF50978">
    <property type="entry name" value="WD40 repeat-like"/>
    <property type="match status" value="2"/>
</dbReference>
<dbReference type="AlphaFoldDB" id="A0A1Y3DJ18"/>
<dbReference type="Gene3D" id="2.130.10.10">
    <property type="entry name" value="YVTN repeat-like/Quinoprotein amine dehydrogenase"/>
    <property type="match status" value="1"/>
</dbReference>
<evidence type="ECO:0000313" key="2">
    <source>
        <dbReference type="EMBL" id="OTN64149.1"/>
    </source>
</evidence>
<dbReference type="VEuPathDB" id="PlasmoDB:PKA1H_140043700"/>
<dbReference type="InterPro" id="IPR006594">
    <property type="entry name" value="LisH"/>
</dbReference>
<accession>A0A1Y3DJ18</accession>
<dbReference type="VEuPathDB" id="PlasmoDB:PKNOH_S140256600"/>
<protein>
    <submittedName>
        <fullName evidence="2">Uncharacterized protein</fullName>
    </submittedName>
</protein>
<dbReference type="eggNOG" id="ENOG502TNE6">
    <property type="taxonomic scope" value="Eukaryota"/>
</dbReference>
<feature type="region of interest" description="Disordered" evidence="1">
    <location>
        <begin position="461"/>
        <end position="480"/>
    </location>
</feature>
<dbReference type="PROSITE" id="PS50896">
    <property type="entry name" value="LISH"/>
    <property type="match status" value="1"/>
</dbReference>
<comment type="caution">
    <text evidence="2">The sequence shown here is derived from an EMBL/GenBank/DDBJ whole genome shotgun (WGS) entry which is preliminary data.</text>
</comment>
<dbReference type="EMBL" id="NETL01000028">
    <property type="protein sequence ID" value="OTN64149.1"/>
    <property type="molecule type" value="Genomic_DNA"/>
</dbReference>
<reference evidence="2 3" key="1">
    <citation type="submission" date="2017-05" db="EMBL/GenBank/DDBJ databases">
        <title>PacBio assembly of a Plasmodium knowlesi genome sequence with Hi-C correction and manual annotation of the SICAvar gene family.</title>
        <authorList>
            <person name="Lapp S.A."/>
            <person name="Geraldo J.A."/>
            <person name="Chien J.-T."/>
            <person name="Ay F."/>
            <person name="Pakala S.B."/>
            <person name="Batugedara G."/>
            <person name="Humphrey J.C."/>
            <person name="Debarry J.D."/>
            <person name="Le Roch K.G."/>
            <person name="Galinski M.R."/>
            <person name="Kissinger J.C."/>
        </authorList>
    </citation>
    <scope>NUCLEOTIDE SEQUENCE [LARGE SCALE GENOMIC DNA]</scope>
    <source>
        <strain evidence="3">Malayan Strain Pk1 (A+)</strain>
    </source>
</reference>
<dbReference type="VEuPathDB" id="PlasmoDB:PKNH_1438500"/>
<name>A0A1Y3DJ18_PLAKN</name>
<sequence>MYYLLKVLTLFQSTSKNGMFQRGRNDSVEHEKMEKRPSPQFSNFKLAILGKQFRHVFCSANLTEQRREQEKHEHITNAIKISLTITTKRKYNSLLPLVAQAGAKSGREEGTSKKRTKHLIGEQLTYCKYPHKDYEDTKMKKEFKEYNEKNFRNIQFIYDFLDKTGMKNSVEALKNESKINYVRDYDKYFLENGSKYEADEYTNNPDEKVADNSSNVPSDNRSDSLSDNLSDDFEIDRDFFIHTIEKMKNTALCKAIDIFECALKSSNSSCKDAKEKEKKKMDSAEKGNCFQNGETFPDYKNFFTESSGDNFVGMKKEHNAYSQDNVQNDCTNIGEYIGISDKIENQTKGDMDNHSRKAKDGCILKKLAENLKDISSLSKNHLKFPSSIDGKLRAGVSSKHDLTPTGKPNDEVDENTSKYEAMLDQEKSSIGNFPYMFESVEGAYSSCEKGKNYYLSGKKSKSMNGEGGRTVPNNAGTDSHNARDVQNWDSFFTYEREICRELKVKYSGGAKGKNENNNGDDNYIGSTSNILVVKYVDIYNLDTCQNMRFENIIFFKHFFPILLLVGYADGNVKLLLILYEKSDNENNAEECIHIIKELDHLSLSSPIMFIDINYKDNIFIVSTMNGDIFICKINMSNLSILTENVELNHSIDDIKKNVRTDERYISIIRNLTYHNKYSIKCVFNQDYSLFCSIANDKNLIIYEKITSENDMSVIYEKKKVIGLPQVPTSVLWVKENNNKEMIITSMLSSNHVLCINSKTYNVVDKIYLFEETDKYNILNLEYNKNKNILVICTDTSIIFVYSFISKSIIRKIYGCVLNSLSFPTIEVDINGNNIYITSDDKANGTHILIFDIKSGNIIDAINNGYKIRCFQLLKSYICPFSSETNSNNIEENKKSLLILGSFDKKIHFYSN</sequence>
<evidence type="ECO:0000256" key="1">
    <source>
        <dbReference type="SAM" id="MobiDB-lite"/>
    </source>
</evidence>